<evidence type="ECO:0000313" key="3">
    <source>
        <dbReference type="Proteomes" id="UP000255129"/>
    </source>
</evidence>
<dbReference type="OrthoDB" id="6465041at2"/>
<feature type="chain" id="PRO_5016855088" evidence="1">
    <location>
        <begin position="20"/>
        <end position="119"/>
    </location>
</feature>
<evidence type="ECO:0000256" key="1">
    <source>
        <dbReference type="SAM" id="SignalP"/>
    </source>
</evidence>
<evidence type="ECO:0000313" key="2">
    <source>
        <dbReference type="EMBL" id="SUC35177.1"/>
    </source>
</evidence>
<dbReference type="EMBL" id="UGUA01000002">
    <property type="protein sequence ID" value="SUC35177.1"/>
    <property type="molecule type" value="Genomic_DNA"/>
</dbReference>
<organism evidence="2 3">
    <name type="scientific">Providencia rustigianii</name>
    <dbReference type="NCBI Taxonomy" id="158850"/>
    <lineage>
        <taxon>Bacteria</taxon>
        <taxon>Pseudomonadati</taxon>
        <taxon>Pseudomonadota</taxon>
        <taxon>Gammaproteobacteria</taxon>
        <taxon>Enterobacterales</taxon>
        <taxon>Morganellaceae</taxon>
        <taxon>Providencia</taxon>
    </lineage>
</organism>
<protein>
    <submittedName>
        <fullName evidence="2">Uncharacterized protein</fullName>
    </submittedName>
</protein>
<name>A0A379G2K4_9GAMM</name>
<dbReference type="Proteomes" id="UP000255129">
    <property type="component" value="Unassembled WGS sequence"/>
</dbReference>
<feature type="signal peptide" evidence="1">
    <location>
        <begin position="1"/>
        <end position="19"/>
    </location>
</feature>
<proteinExistence type="predicted"/>
<keyword evidence="1" id="KW-0732">Signal</keyword>
<sequence>MKVKLILLICMFSSDFSMANEIKINKAFKDNCTAYLNMEKRIATITLGNQDVDNKRAFFTITLRNDQGITDEISILESVGNDYGKSMFQLMNTAYLSNSNIKITRCELNKVAGASISYK</sequence>
<accession>A0A379G2K4</accession>
<dbReference type="RefSeq" id="WP_006813397.1">
    <property type="nucleotide sequence ID" value="NZ_CABLCG010000080.1"/>
</dbReference>
<reference evidence="2 3" key="1">
    <citation type="submission" date="2018-06" db="EMBL/GenBank/DDBJ databases">
        <authorList>
            <consortium name="Pathogen Informatics"/>
            <person name="Doyle S."/>
        </authorList>
    </citation>
    <scope>NUCLEOTIDE SEQUENCE [LARGE SCALE GENOMIC DNA]</scope>
    <source>
        <strain evidence="2 3">NCTC12026</strain>
    </source>
</reference>
<gene>
    <name evidence="2" type="ORF">NCTC12026_01560</name>
</gene>
<dbReference type="AlphaFoldDB" id="A0A379G2K4"/>